<evidence type="ECO:0000313" key="1">
    <source>
        <dbReference type="EMBL" id="JAE04734.1"/>
    </source>
</evidence>
<reference evidence="1" key="2">
    <citation type="journal article" date="2015" name="Data Brief">
        <title>Shoot transcriptome of the giant reed, Arundo donax.</title>
        <authorList>
            <person name="Barrero R.A."/>
            <person name="Guerrero F.D."/>
            <person name="Moolhuijzen P."/>
            <person name="Goolsby J.A."/>
            <person name="Tidwell J."/>
            <person name="Bellgard S.E."/>
            <person name="Bellgard M.I."/>
        </authorList>
    </citation>
    <scope>NUCLEOTIDE SEQUENCE</scope>
    <source>
        <tissue evidence="1">Shoot tissue taken approximately 20 cm above the soil surface</tissue>
    </source>
</reference>
<sequence length="34" mass="4162">MELKVVRRLFFKRRPAACLTSIDFPSPRERRKTR</sequence>
<accession>A0A0A9F0J0</accession>
<organism evidence="1">
    <name type="scientific">Arundo donax</name>
    <name type="common">Giant reed</name>
    <name type="synonym">Donax arundinaceus</name>
    <dbReference type="NCBI Taxonomy" id="35708"/>
    <lineage>
        <taxon>Eukaryota</taxon>
        <taxon>Viridiplantae</taxon>
        <taxon>Streptophyta</taxon>
        <taxon>Embryophyta</taxon>
        <taxon>Tracheophyta</taxon>
        <taxon>Spermatophyta</taxon>
        <taxon>Magnoliopsida</taxon>
        <taxon>Liliopsida</taxon>
        <taxon>Poales</taxon>
        <taxon>Poaceae</taxon>
        <taxon>PACMAD clade</taxon>
        <taxon>Arundinoideae</taxon>
        <taxon>Arundineae</taxon>
        <taxon>Arundo</taxon>
    </lineage>
</organism>
<reference evidence="1" key="1">
    <citation type="submission" date="2014-09" db="EMBL/GenBank/DDBJ databases">
        <authorList>
            <person name="Magalhaes I.L.F."/>
            <person name="Oliveira U."/>
            <person name="Santos F.R."/>
            <person name="Vidigal T.H.D.A."/>
            <person name="Brescovit A.D."/>
            <person name="Santos A.J."/>
        </authorList>
    </citation>
    <scope>NUCLEOTIDE SEQUENCE</scope>
    <source>
        <tissue evidence="1">Shoot tissue taken approximately 20 cm above the soil surface</tissue>
    </source>
</reference>
<protein>
    <submittedName>
        <fullName evidence="1">Uncharacterized protein</fullName>
    </submittedName>
</protein>
<dbReference type="AlphaFoldDB" id="A0A0A9F0J0"/>
<name>A0A0A9F0J0_ARUDO</name>
<dbReference type="EMBL" id="GBRH01193162">
    <property type="protein sequence ID" value="JAE04734.1"/>
    <property type="molecule type" value="Transcribed_RNA"/>
</dbReference>
<proteinExistence type="predicted"/>